<evidence type="ECO:0000313" key="3">
    <source>
        <dbReference type="EMBL" id="CAB1276861.1"/>
    </source>
</evidence>
<protein>
    <submittedName>
        <fullName evidence="3">Glycosyl transferase family 9</fullName>
    </submittedName>
</protein>
<dbReference type="AlphaFoldDB" id="A0A7G1QAX3"/>
<accession>A0A7G1QAX3</accession>
<evidence type="ECO:0000256" key="2">
    <source>
        <dbReference type="ARBA" id="ARBA00022679"/>
    </source>
</evidence>
<dbReference type="SUPFAM" id="SSF53756">
    <property type="entry name" value="UDP-Glycosyltransferase/glycogen phosphorylase"/>
    <property type="match status" value="1"/>
</dbReference>
<evidence type="ECO:0000256" key="1">
    <source>
        <dbReference type="ARBA" id="ARBA00022676"/>
    </source>
</evidence>
<proteinExistence type="predicted"/>
<dbReference type="CDD" id="cd03789">
    <property type="entry name" value="GT9_LPS_heptosyltransferase"/>
    <property type="match status" value="1"/>
</dbReference>
<dbReference type="PANTHER" id="PTHR30160:SF7">
    <property type="entry name" value="ADP-HEPTOSE--LPS HEPTOSYLTRANSFERASE 2"/>
    <property type="match status" value="1"/>
</dbReference>
<dbReference type="KEGG" id="ntg:NSCAC_1383"/>
<dbReference type="InterPro" id="IPR051199">
    <property type="entry name" value="LPS_LOS_Heptosyltrfase"/>
</dbReference>
<dbReference type="Gene3D" id="3.40.50.2000">
    <property type="entry name" value="Glycogen Phosphorylase B"/>
    <property type="match status" value="2"/>
</dbReference>
<dbReference type="EMBL" id="LR778175">
    <property type="protein sequence ID" value="CAB1276861.1"/>
    <property type="molecule type" value="Genomic_DNA"/>
</dbReference>
<dbReference type="InterPro" id="IPR002201">
    <property type="entry name" value="Glyco_trans_9"/>
</dbReference>
<dbReference type="PANTHER" id="PTHR30160">
    <property type="entry name" value="TETRAACYLDISACCHARIDE 4'-KINASE-RELATED"/>
    <property type="match status" value="1"/>
</dbReference>
<dbReference type="GO" id="GO:0008713">
    <property type="term" value="F:ADP-heptose-lipopolysaccharide heptosyltransferase activity"/>
    <property type="evidence" value="ECO:0007669"/>
    <property type="project" value="TreeGrafter"/>
</dbReference>
<dbReference type="RefSeq" id="WP_197744070.1">
    <property type="nucleotide sequence ID" value="NZ_LR778175.1"/>
</dbReference>
<keyword evidence="1" id="KW-0328">Glycosyltransferase</keyword>
<dbReference type="Pfam" id="PF01075">
    <property type="entry name" value="Glyco_transf_9"/>
    <property type="match status" value="1"/>
</dbReference>
<keyword evidence="4" id="KW-1185">Reference proteome</keyword>
<organism evidence="3 4">
    <name type="scientific">Candidatus Nitrosacidococcus tergens</name>
    <dbReference type="NCBI Taxonomy" id="553981"/>
    <lineage>
        <taxon>Bacteria</taxon>
        <taxon>Pseudomonadati</taxon>
        <taxon>Pseudomonadota</taxon>
        <taxon>Gammaproteobacteria</taxon>
        <taxon>Chromatiales</taxon>
        <taxon>Chromatiaceae</taxon>
        <taxon>Candidatus Nitrosacidococcus</taxon>
    </lineage>
</organism>
<keyword evidence="2 3" id="KW-0808">Transferase</keyword>
<dbReference type="GO" id="GO:0009244">
    <property type="term" value="P:lipopolysaccharide core region biosynthetic process"/>
    <property type="evidence" value="ECO:0007669"/>
    <property type="project" value="TreeGrafter"/>
</dbReference>
<evidence type="ECO:0000313" key="4">
    <source>
        <dbReference type="Proteomes" id="UP000516072"/>
    </source>
</evidence>
<gene>
    <name evidence="3" type="ORF">NSCAC_1383</name>
</gene>
<dbReference type="Proteomes" id="UP000516072">
    <property type="component" value="Chromosome"/>
</dbReference>
<reference evidence="3 4" key="1">
    <citation type="submission" date="2020-03" db="EMBL/GenBank/DDBJ databases">
        <authorList>
            <person name="Picone N."/>
        </authorList>
    </citation>
    <scope>NUCLEOTIDE SEQUENCE [LARGE SCALE GENOMIC DNA]</scope>
    <source>
        <strain evidence="3">NSCAC1</strain>
    </source>
</reference>
<dbReference type="GO" id="GO:0005829">
    <property type="term" value="C:cytosol"/>
    <property type="evidence" value="ECO:0007669"/>
    <property type="project" value="TreeGrafter"/>
</dbReference>
<name>A0A7G1QAX3_9GAMM</name>
<sequence length="331" mass="37169">MLNINSCSVLIIQPLPGIGDMIWHLPIIHAIAATTPDKKITLLTKPRSQAYQLLKADDTIDQVIWLYRNPGIHDGLIGTFRLTKLLWQHQFQKVYILHGSLRYAFICWLSGIPERAGYGRGLQKYFLNYLHPLPQKETRDHPLKLATKFLTINHIPLVEHEPQLAINPSAQQLIAQSFQNLPRPWIALGIGSSEPYKQWGELNFIQLIRFLKKDIGTVFIIGGTSEKSMGEAIYKNLQQQDIHQKKILGFPLDQVTALLAACNAYIGNDTGMLNIAAAVNTHAWGLFGASPPLHHTQYIHCIIPNDAQGGMSAIFPEEVAIQLKNNKGKWA</sequence>